<protein>
    <submittedName>
        <fullName evidence="2">Uncharacterized protein</fullName>
    </submittedName>
</protein>
<dbReference type="EMBL" id="CP036272">
    <property type="protein sequence ID" value="QDT57632.1"/>
    <property type="molecule type" value="Genomic_DNA"/>
</dbReference>
<organism evidence="2 3">
    <name type="scientific">Stieleria bergensis</name>
    <dbReference type="NCBI Taxonomy" id="2528025"/>
    <lineage>
        <taxon>Bacteria</taxon>
        <taxon>Pseudomonadati</taxon>
        <taxon>Planctomycetota</taxon>
        <taxon>Planctomycetia</taxon>
        <taxon>Pirellulales</taxon>
        <taxon>Pirellulaceae</taxon>
        <taxon>Stieleria</taxon>
    </lineage>
</organism>
<evidence type="ECO:0000313" key="3">
    <source>
        <dbReference type="Proteomes" id="UP000315003"/>
    </source>
</evidence>
<keyword evidence="3" id="KW-1185">Reference proteome</keyword>
<dbReference type="RefSeq" id="WP_145268248.1">
    <property type="nucleotide sequence ID" value="NZ_CP036272.1"/>
</dbReference>
<feature type="compositionally biased region" description="Pro residues" evidence="1">
    <location>
        <begin position="444"/>
        <end position="454"/>
    </location>
</feature>
<evidence type="ECO:0000313" key="2">
    <source>
        <dbReference type="EMBL" id="QDT57632.1"/>
    </source>
</evidence>
<feature type="compositionally biased region" description="Low complexity" evidence="1">
    <location>
        <begin position="396"/>
        <end position="407"/>
    </location>
</feature>
<dbReference type="OrthoDB" id="244112at2"/>
<proteinExistence type="predicted"/>
<dbReference type="Proteomes" id="UP000315003">
    <property type="component" value="Chromosome"/>
</dbReference>
<accession>A0A517SND3</accession>
<feature type="region of interest" description="Disordered" evidence="1">
    <location>
        <begin position="386"/>
        <end position="433"/>
    </location>
</feature>
<name>A0A517SND3_9BACT</name>
<reference evidence="2 3" key="1">
    <citation type="submission" date="2019-02" db="EMBL/GenBank/DDBJ databases">
        <title>Deep-cultivation of Planctomycetes and their phenomic and genomic characterization uncovers novel biology.</title>
        <authorList>
            <person name="Wiegand S."/>
            <person name="Jogler M."/>
            <person name="Boedeker C."/>
            <person name="Pinto D."/>
            <person name="Vollmers J."/>
            <person name="Rivas-Marin E."/>
            <person name="Kohn T."/>
            <person name="Peeters S.H."/>
            <person name="Heuer A."/>
            <person name="Rast P."/>
            <person name="Oberbeckmann S."/>
            <person name="Bunk B."/>
            <person name="Jeske O."/>
            <person name="Meyerdierks A."/>
            <person name="Storesund J.E."/>
            <person name="Kallscheuer N."/>
            <person name="Luecker S."/>
            <person name="Lage O.M."/>
            <person name="Pohl T."/>
            <person name="Merkel B.J."/>
            <person name="Hornburger P."/>
            <person name="Mueller R.-W."/>
            <person name="Bruemmer F."/>
            <person name="Labrenz M."/>
            <person name="Spormann A.M."/>
            <person name="Op den Camp H."/>
            <person name="Overmann J."/>
            <person name="Amann R."/>
            <person name="Jetten M.S.M."/>
            <person name="Mascher T."/>
            <person name="Medema M.H."/>
            <person name="Devos D.P."/>
            <person name="Kaster A.-K."/>
            <person name="Ovreas L."/>
            <person name="Rohde M."/>
            <person name="Galperin M.Y."/>
            <person name="Jogler C."/>
        </authorList>
    </citation>
    <scope>NUCLEOTIDE SEQUENCE [LARGE SCALE GENOMIC DNA]</scope>
    <source>
        <strain evidence="2 3">SV_7m_r</strain>
    </source>
</reference>
<gene>
    <name evidence="2" type="ORF">SV7mr_01150</name>
</gene>
<sequence>MTTMAYPSNVTAPLMSLPTLRLAVIVLVSLGCLLGTACAQSETLTETKQTVRKQLSDDEAQSLIDALASGSFDQREQAVETLLQADYSVTKALRDAMRASGDAEQTQRIERVLQSLSKRDIQSRIQNFLSGKSDDLDNWPVFKDNFGDSPRSRLAYVDLVRQTPEIIQAIGGQPFQLALAINHRAQRINANRNQLLTMPTRAETLAMLLPITQDNFPGGAQYDSQMVYVLSFSDVADRLMTDPDLGDGFRKLVTQWIGQSDAIVRSPALTMAARWNLDNALPLARRTLGNATSLSALTRGMQIIAIKGDNDDLRRLRPYLHDASVIVQRFNAGDTRGNVQLRDLAAATIAKRCSVPIVEIGFAQPAEHDELGIVVQELVVPLADLPEPGKIKDADPPATEQPATEPANDTPPDAPKPIAVPRPIPNRVQPPNAVPQAVPRPMIPNPGIPQPALPRDPRYPPQFNRNAVRRAASRALICQRAGELVAERLKDDPVPAKSPPAR</sequence>
<dbReference type="AlphaFoldDB" id="A0A517SND3"/>
<evidence type="ECO:0000256" key="1">
    <source>
        <dbReference type="SAM" id="MobiDB-lite"/>
    </source>
</evidence>
<feature type="region of interest" description="Disordered" evidence="1">
    <location>
        <begin position="444"/>
        <end position="463"/>
    </location>
</feature>
<feature type="compositionally biased region" description="Pro residues" evidence="1">
    <location>
        <begin position="412"/>
        <end position="424"/>
    </location>
</feature>